<organism evidence="2 3">
    <name type="scientific">Motilibacter peucedani</name>
    <dbReference type="NCBI Taxonomy" id="598650"/>
    <lineage>
        <taxon>Bacteria</taxon>
        <taxon>Bacillati</taxon>
        <taxon>Actinomycetota</taxon>
        <taxon>Actinomycetes</taxon>
        <taxon>Motilibacterales</taxon>
        <taxon>Motilibacteraceae</taxon>
        <taxon>Motilibacter</taxon>
    </lineage>
</organism>
<dbReference type="AlphaFoldDB" id="A0A420XPJ4"/>
<reference evidence="2 3" key="1">
    <citation type="submission" date="2018-10" db="EMBL/GenBank/DDBJ databases">
        <title>Genomic Encyclopedia of Archaeal and Bacterial Type Strains, Phase II (KMG-II): from individual species to whole genera.</title>
        <authorList>
            <person name="Goeker M."/>
        </authorList>
    </citation>
    <scope>NUCLEOTIDE SEQUENCE [LARGE SCALE GENOMIC DNA]</scope>
    <source>
        <strain evidence="2 3">RP-AC37</strain>
    </source>
</reference>
<dbReference type="Proteomes" id="UP000281955">
    <property type="component" value="Unassembled WGS sequence"/>
</dbReference>
<keyword evidence="1" id="KW-1133">Transmembrane helix</keyword>
<dbReference type="InParanoid" id="A0A420XPJ4"/>
<keyword evidence="3" id="KW-1185">Reference proteome</keyword>
<evidence type="ECO:0000256" key="1">
    <source>
        <dbReference type="SAM" id="Phobius"/>
    </source>
</evidence>
<gene>
    <name evidence="2" type="ORF">CLV35_2633</name>
</gene>
<name>A0A420XPJ4_9ACTN</name>
<dbReference type="EMBL" id="RBWV01000012">
    <property type="protein sequence ID" value="RKS74131.1"/>
    <property type="molecule type" value="Genomic_DNA"/>
</dbReference>
<dbReference type="RefSeq" id="WP_121193889.1">
    <property type="nucleotide sequence ID" value="NZ_RBWV01000012.1"/>
</dbReference>
<sequence length="347" mass="37228">MSDLDERPLPEQTRLRLRAELHAIASSDQSTPDRTWPTVMAAVAAVLAVVVAASGAALLRGGQQHTSAGYIPPPAPNVTVPHRPGASTRPMAWTAVRTDRDPALLVVTYMGGDGSCEGAVDTRVHERAKAVIIDLRAEVPAPRTVVQPDGRRAVGLCDLVGVDAQVEVRLSLPLGTRAVIDPNGRSSTGGAVQVRHRVFDGSRLLTPTGLPRGYVRERDHEYLGTAGWTRSWSDTRGPNLVTPEPAASAPTVQPQATCNPQRHPTVLVRQGGSGPTSIPPSWSPAGTVTIAQQPAQLRKDSLGNWSLFWHDPTAQQNVEVQSFSFCSGMRPFNEQEFLTIARSLRPA</sequence>
<keyword evidence="1" id="KW-0472">Membrane</keyword>
<evidence type="ECO:0000313" key="3">
    <source>
        <dbReference type="Proteomes" id="UP000281955"/>
    </source>
</evidence>
<feature type="transmembrane region" description="Helical" evidence="1">
    <location>
        <begin position="39"/>
        <end position="59"/>
    </location>
</feature>
<keyword evidence="1" id="KW-0812">Transmembrane</keyword>
<accession>A0A420XPJ4</accession>
<proteinExistence type="predicted"/>
<protein>
    <submittedName>
        <fullName evidence="2">Uncharacterized protein</fullName>
    </submittedName>
</protein>
<evidence type="ECO:0000313" key="2">
    <source>
        <dbReference type="EMBL" id="RKS74131.1"/>
    </source>
</evidence>
<dbReference type="OrthoDB" id="4307068at2"/>
<comment type="caution">
    <text evidence="2">The sequence shown here is derived from an EMBL/GenBank/DDBJ whole genome shotgun (WGS) entry which is preliminary data.</text>
</comment>